<protein>
    <recommendedName>
        <fullName evidence="8">Rhodopsin domain-containing protein</fullName>
    </recommendedName>
</protein>
<dbReference type="AlphaFoldDB" id="A0A9P4GG74"/>
<evidence type="ECO:0000256" key="4">
    <source>
        <dbReference type="ARBA" id="ARBA00023136"/>
    </source>
</evidence>
<gene>
    <name evidence="9" type="ORF">K460DRAFT_394652</name>
</gene>
<name>A0A9P4GG74_9PLEO</name>
<feature type="region of interest" description="Disordered" evidence="6">
    <location>
        <begin position="455"/>
        <end position="483"/>
    </location>
</feature>
<accession>A0A9P4GG74</accession>
<dbReference type="OrthoDB" id="5022096at2759"/>
<dbReference type="GeneID" id="63853259"/>
<keyword evidence="4 7" id="KW-0472">Membrane</keyword>
<dbReference type="InterPro" id="IPR052337">
    <property type="entry name" value="SAT4-like"/>
</dbReference>
<comment type="subcellular location">
    <subcellularLocation>
        <location evidence="1">Membrane</location>
        <topology evidence="1">Multi-pass membrane protein</topology>
    </subcellularLocation>
</comment>
<keyword evidence="2 7" id="KW-0812">Transmembrane</keyword>
<evidence type="ECO:0000256" key="2">
    <source>
        <dbReference type="ARBA" id="ARBA00022692"/>
    </source>
</evidence>
<dbReference type="Pfam" id="PF20684">
    <property type="entry name" value="Fung_rhodopsin"/>
    <property type="match status" value="1"/>
</dbReference>
<keyword evidence="10" id="KW-1185">Reference proteome</keyword>
<feature type="transmembrane region" description="Helical" evidence="7">
    <location>
        <begin position="136"/>
        <end position="163"/>
    </location>
</feature>
<evidence type="ECO:0000256" key="1">
    <source>
        <dbReference type="ARBA" id="ARBA00004141"/>
    </source>
</evidence>
<comment type="similarity">
    <text evidence="5">Belongs to the SAT4 family.</text>
</comment>
<evidence type="ECO:0000256" key="6">
    <source>
        <dbReference type="SAM" id="MobiDB-lite"/>
    </source>
</evidence>
<dbReference type="Proteomes" id="UP000800039">
    <property type="component" value="Unassembled WGS sequence"/>
</dbReference>
<evidence type="ECO:0000259" key="8">
    <source>
        <dbReference type="Pfam" id="PF20684"/>
    </source>
</evidence>
<dbReference type="EMBL" id="ML976616">
    <property type="protein sequence ID" value="KAF1844859.1"/>
    <property type="molecule type" value="Genomic_DNA"/>
</dbReference>
<organism evidence="9 10">
    <name type="scientific">Cucurbitaria berberidis CBS 394.84</name>
    <dbReference type="NCBI Taxonomy" id="1168544"/>
    <lineage>
        <taxon>Eukaryota</taxon>
        <taxon>Fungi</taxon>
        <taxon>Dikarya</taxon>
        <taxon>Ascomycota</taxon>
        <taxon>Pezizomycotina</taxon>
        <taxon>Dothideomycetes</taxon>
        <taxon>Pleosporomycetidae</taxon>
        <taxon>Pleosporales</taxon>
        <taxon>Pleosporineae</taxon>
        <taxon>Cucurbitariaceae</taxon>
        <taxon>Cucurbitaria</taxon>
    </lineage>
</organism>
<dbReference type="GO" id="GO:0016020">
    <property type="term" value="C:membrane"/>
    <property type="evidence" value="ECO:0007669"/>
    <property type="project" value="UniProtKB-SubCell"/>
</dbReference>
<keyword evidence="3 7" id="KW-1133">Transmembrane helix</keyword>
<feature type="transmembrane region" description="Helical" evidence="7">
    <location>
        <begin position="258"/>
        <end position="278"/>
    </location>
</feature>
<evidence type="ECO:0000256" key="3">
    <source>
        <dbReference type="ARBA" id="ARBA00022989"/>
    </source>
</evidence>
<feature type="transmembrane region" description="Helical" evidence="7">
    <location>
        <begin position="59"/>
        <end position="81"/>
    </location>
</feature>
<dbReference type="PANTHER" id="PTHR33048">
    <property type="entry name" value="PTH11-LIKE INTEGRAL MEMBRANE PROTEIN (AFU_ORTHOLOGUE AFUA_5G11245)"/>
    <property type="match status" value="1"/>
</dbReference>
<evidence type="ECO:0000256" key="5">
    <source>
        <dbReference type="ARBA" id="ARBA00038359"/>
    </source>
</evidence>
<feature type="transmembrane region" description="Helical" evidence="7">
    <location>
        <begin position="20"/>
        <end position="38"/>
    </location>
</feature>
<reference evidence="9" key="1">
    <citation type="submission" date="2020-01" db="EMBL/GenBank/DDBJ databases">
        <authorList>
            <consortium name="DOE Joint Genome Institute"/>
            <person name="Haridas S."/>
            <person name="Albert R."/>
            <person name="Binder M."/>
            <person name="Bloem J."/>
            <person name="Labutti K."/>
            <person name="Salamov A."/>
            <person name="Andreopoulos B."/>
            <person name="Baker S.E."/>
            <person name="Barry K."/>
            <person name="Bills G."/>
            <person name="Bluhm B.H."/>
            <person name="Cannon C."/>
            <person name="Castanera R."/>
            <person name="Culley D.E."/>
            <person name="Daum C."/>
            <person name="Ezra D."/>
            <person name="Gonzalez J.B."/>
            <person name="Henrissat B."/>
            <person name="Kuo A."/>
            <person name="Liang C."/>
            <person name="Lipzen A."/>
            <person name="Lutzoni F."/>
            <person name="Magnuson J."/>
            <person name="Mondo S."/>
            <person name="Nolan M."/>
            <person name="Ohm R."/>
            <person name="Pangilinan J."/>
            <person name="Park H.-J."/>
            <person name="Ramirez L."/>
            <person name="Alfaro M."/>
            <person name="Sun H."/>
            <person name="Tritt A."/>
            <person name="Yoshinaga Y."/>
            <person name="Zwiers L.-H."/>
            <person name="Turgeon B.G."/>
            <person name="Goodwin S.B."/>
            <person name="Spatafora J.W."/>
            <person name="Crous P.W."/>
            <person name="Grigoriev I.V."/>
        </authorList>
    </citation>
    <scope>NUCLEOTIDE SEQUENCE</scope>
    <source>
        <strain evidence="9">CBS 394.84</strain>
    </source>
</reference>
<evidence type="ECO:0000256" key="7">
    <source>
        <dbReference type="SAM" id="Phobius"/>
    </source>
</evidence>
<dbReference type="PANTHER" id="PTHR33048:SF167">
    <property type="entry name" value="INTEGRAL MEMBRANE PROTEIN"/>
    <property type="match status" value="1"/>
</dbReference>
<feature type="transmembrane region" description="Helical" evidence="7">
    <location>
        <begin position="101"/>
        <end position="124"/>
    </location>
</feature>
<feature type="transmembrane region" description="Helical" evidence="7">
    <location>
        <begin position="218"/>
        <end position="238"/>
    </location>
</feature>
<evidence type="ECO:0000313" key="10">
    <source>
        <dbReference type="Proteomes" id="UP000800039"/>
    </source>
</evidence>
<comment type="caution">
    <text evidence="9">The sequence shown here is derived from an EMBL/GenBank/DDBJ whole genome shotgun (WGS) entry which is preliminary data.</text>
</comment>
<feature type="domain" description="Rhodopsin" evidence="8">
    <location>
        <begin position="40"/>
        <end position="281"/>
    </location>
</feature>
<proteinExistence type="inferred from homology"/>
<dbReference type="InterPro" id="IPR049326">
    <property type="entry name" value="Rhodopsin_dom_fungi"/>
</dbReference>
<evidence type="ECO:0000313" key="9">
    <source>
        <dbReference type="EMBL" id="KAF1844859.1"/>
    </source>
</evidence>
<sequence>MRVDARGQLPDPSSTVHDKGPFILAIAVTLVSLALLTFSLRIYTRGRLLRSFGIDDYMAAIAASCLLGALITIACLVNLGFGKQSWSETSDNNPFEFSPLIWSYSLLIIIAIGLVKLSVAFFILRIFERRYCRHFLYVIICLLVALTPVWFGSTLLQCIPVAATWNTSTRSGARCMSRSAYMTLSLVNNSLNAGTDLLLVILVLPIACSPSLGLTNRVFIILVLSLGLIACAAAIEQMRLVFNIWKTNETDNMHDMAFVVWSIVELATALLAASLPTLKPLGKSLLESFRKRQNRTSNPIPSTSIPHSNYSSYHSRYSSRTVIYRPNTAYLPSLSRFHDDVSNLDFDIETRTTRTRTQTMRTRTTHSRNVSDWSQFSGFTYYTTATEPPDLEHMTTRSAGASVTELEDIVKALGLGRDVGREPDVLPAITAMDSTLPHERGDGVELVDMERDIGDDEIRSSDGGYGQEERSMTGIDLPNARAV</sequence>
<dbReference type="RefSeq" id="XP_040787422.1">
    <property type="nucleotide sequence ID" value="XM_040936008.1"/>
</dbReference>